<sequence>MPVVDIVLLSVIGLTLAGLAWVLLRVAQQGRAQRRHENELADRDRRVAAVYTAAVEGGTGLARVLDGGADVDAQDRSGDTALHRAFYEGAAARSTKRRRLPGYQIVRMANRPTVTWGTF</sequence>
<dbReference type="SUPFAM" id="SSF48403">
    <property type="entry name" value="Ankyrin repeat"/>
    <property type="match status" value="1"/>
</dbReference>
<gene>
    <name evidence="2" type="ORF">Val02_13660</name>
</gene>
<dbReference type="RefSeq" id="WP_203898056.1">
    <property type="nucleotide sequence ID" value="NZ_BOPF01000004.1"/>
</dbReference>
<keyword evidence="1" id="KW-0812">Transmembrane</keyword>
<keyword evidence="1" id="KW-0472">Membrane</keyword>
<protein>
    <recommendedName>
        <fullName evidence="4">Ankyrin repeat domain-containing protein</fullName>
    </recommendedName>
</protein>
<proteinExistence type="predicted"/>
<name>A0A8J3YI75_9ACTN</name>
<accession>A0A8J3YI75</accession>
<organism evidence="2 3">
    <name type="scientific">Virgisporangium aliadipatigenens</name>
    <dbReference type="NCBI Taxonomy" id="741659"/>
    <lineage>
        <taxon>Bacteria</taxon>
        <taxon>Bacillati</taxon>
        <taxon>Actinomycetota</taxon>
        <taxon>Actinomycetes</taxon>
        <taxon>Micromonosporales</taxon>
        <taxon>Micromonosporaceae</taxon>
        <taxon>Virgisporangium</taxon>
    </lineage>
</organism>
<evidence type="ECO:0008006" key="4">
    <source>
        <dbReference type="Google" id="ProtNLM"/>
    </source>
</evidence>
<comment type="caution">
    <text evidence="2">The sequence shown here is derived from an EMBL/GenBank/DDBJ whole genome shotgun (WGS) entry which is preliminary data.</text>
</comment>
<dbReference type="AlphaFoldDB" id="A0A8J3YI75"/>
<dbReference type="EMBL" id="BOPF01000004">
    <property type="protein sequence ID" value="GIJ44480.1"/>
    <property type="molecule type" value="Genomic_DNA"/>
</dbReference>
<dbReference type="Proteomes" id="UP000619260">
    <property type="component" value="Unassembled WGS sequence"/>
</dbReference>
<dbReference type="InterPro" id="IPR036770">
    <property type="entry name" value="Ankyrin_rpt-contain_sf"/>
</dbReference>
<keyword evidence="3" id="KW-1185">Reference proteome</keyword>
<keyword evidence="1" id="KW-1133">Transmembrane helix</keyword>
<feature type="transmembrane region" description="Helical" evidence="1">
    <location>
        <begin position="6"/>
        <end position="27"/>
    </location>
</feature>
<dbReference type="Gene3D" id="1.25.40.20">
    <property type="entry name" value="Ankyrin repeat-containing domain"/>
    <property type="match status" value="1"/>
</dbReference>
<evidence type="ECO:0000256" key="1">
    <source>
        <dbReference type="SAM" id="Phobius"/>
    </source>
</evidence>
<reference evidence="2" key="1">
    <citation type="submission" date="2021-01" db="EMBL/GenBank/DDBJ databases">
        <title>Whole genome shotgun sequence of Virgisporangium aliadipatigenens NBRC 105644.</title>
        <authorList>
            <person name="Komaki H."/>
            <person name="Tamura T."/>
        </authorList>
    </citation>
    <scope>NUCLEOTIDE SEQUENCE</scope>
    <source>
        <strain evidence="2">NBRC 105644</strain>
    </source>
</reference>
<evidence type="ECO:0000313" key="3">
    <source>
        <dbReference type="Proteomes" id="UP000619260"/>
    </source>
</evidence>
<evidence type="ECO:0000313" key="2">
    <source>
        <dbReference type="EMBL" id="GIJ44480.1"/>
    </source>
</evidence>